<organism evidence="2 3">
    <name type="scientific">Trypanosoma equiperdum</name>
    <dbReference type="NCBI Taxonomy" id="5694"/>
    <lineage>
        <taxon>Eukaryota</taxon>
        <taxon>Discoba</taxon>
        <taxon>Euglenozoa</taxon>
        <taxon>Kinetoplastea</taxon>
        <taxon>Metakinetoplastina</taxon>
        <taxon>Trypanosomatida</taxon>
        <taxon>Trypanosomatidae</taxon>
        <taxon>Trypanosoma</taxon>
    </lineage>
</organism>
<sequence>MTDNQGSYITTTKLEEVRLLAVAGDRSAAVYAAHRRMEDNLAKLPAVLADTARYHPTSVDPWVAVFAAVDSLCRDVELCLQLFTIGAQVERSKGLPTVAVLYEQQKKPAARLQSFAATVQSAFTCKGVTIPVPASLMLRFAEAIRPFDSSQATKWLQCSFEEMFNRETTGEGAGNNYVASGPTAVAATPAHATQEPKGVVVAMLTLLIKWRAEDGEDVLWAQRKRKELSQLVEENVLESLIRFEVESVAAVARRKQRLQKKGERQATKRQVKPTPATEALPGSAVEATVPAQGVSTLGRLRRYVNDLLATNWSQNPSRAACVIIAIILLCILARKALCTVSLFGGFAGGTPRGGRKLIDL</sequence>
<accession>A0A1G4I517</accession>
<dbReference type="RefSeq" id="XP_067078295.1">
    <property type="nucleotide sequence ID" value="XM_067222194.1"/>
</dbReference>
<evidence type="ECO:0000256" key="1">
    <source>
        <dbReference type="SAM" id="MobiDB-lite"/>
    </source>
</evidence>
<evidence type="ECO:0000313" key="3">
    <source>
        <dbReference type="Proteomes" id="UP000195570"/>
    </source>
</evidence>
<reference evidence="2" key="1">
    <citation type="submission" date="2016-09" db="EMBL/GenBank/DDBJ databases">
        <authorList>
            <person name="Hebert L."/>
            <person name="Moumen B."/>
        </authorList>
    </citation>
    <scope>NUCLEOTIDE SEQUENCE [LARGE SCALE GENOMIC DNA]</scope>
    <source>
        <strain evidence="2">OVI</strain>
    </source>
</reference>
<dbReference type="GeneID" id="92379722"/>
<comment type="caution">
    <text evidence="2">The sequence shown here is derived from an EMBL/GenBank/DDBJ whole genome shotgun (WGS) entry which is preliminary data.</text>
</comment>
<evidence type="ECO:0000313" key="2">
    <source>
        <dbReference type="EMBL" id="SCU66918.1"/>
    </source>
</evidence>
<feature type="region of interest" description="Disordered" evidence="1">
    <location>
        <begin position="259"/>
        <end position="281"/>
    </location>
</feature>
<gene>
    <name evidence="2" type="ORF">TEOVI_000578300</name>
</gene>
<name>A0A1G4I517_TRYEQ</name>
<proteinExistence type="predicted"/>
<dbReference type="EMBL" id="CZPT02000644">
    <property type="protein sequence ID" value="SCU66918.1"/>
    <property type="molecule type" value="Genomic_DNA"/>
</dbReference>
<keyword evidence="3" id="KW-1185">Reference proteome</keyword>
<protein>
    <submittedName>
        <fullName evidence="2">Uncharacterized protein</fullName>
    </submittedName>
</protein>
<dbReference type="AlphaFoldDB" id="A0A1G4I517"/>
<dbReference type="Proteomes" id="UP000195570">
    <property type="component" value="Unassembled WGS sequence"/>
</dbReference>
<dbReference type="VEuPathDB" id="TriTrypDB:TEOVI_000578300"/>